<accession>A0A0B0EJS2</accession>
<evidence type="ECO:0000256" key="2">
    <source>
        <dbReference type="ARBA" id="ARBA00010393"/>
    </source>
</evidence>
<comment type="caution">
    <text evidence="8">The sequence shown here is derived from an EMBL/GenBank/DDBJ whole genome shotgun (WGS) entry which is preliminary data.</text>
</comment>
<dbReference type="SUPFAM" id="SSF52540">
    <property type="entry name" value="P-loop containing nucleoside triphosphate hydrolases"/>
    <property type="match status" value="1"/>
</dbReference>
<evidence type="ECO:0000259" key="7">
    <source>
        <dbReference type="Pfam" id="PF02562"/>
    </source>
</evidence>
<dbReference type="Proteomes" id="UP000030652">
    <property type="component" value="Unassembled WGS sequence"/>
</dbReference>
<name>A0A0B0EJS2_9BACT</name>
<evidence type="ECO:0000256" key="4">
    <source>
        <dbReference type="ARBA" id="ARBA00022741"/>
    </source>
</evidence>
<dbReference type="GO" id="GO:0005524">
    <property type="term" value="F:ATP binding"/>
    <property type="evidence" value="ECO:0007669"/>
    <property type="project" value="UniProtKB-KW"/>
</dbReference>
<evidence type="ECO:0000256" key="1">
    <source>
        <dbReference type="ARBA" id="ARBA00004496"/>
    </source>
</evidence>
<dbReference type="PANTHER" id="PTHR30473">
    <property type="entry name" value="PROTEIN PHOH"/>
    <property type="match status" value="1"/>
</dbReference>
<dbReference type="InterPro" id="IPR051451">
    <property type="entry name" value="PhoH2-like"/>
</dbReference>
<dbReference type="FunFam" id="3.40.50.300:FF:000013">
    <property type="entry name" value="PhoH family ATPase"/>
    <property type="match status" value="1"/>
</dbReference>
<sequence length="339" mass="37739">MSEVSANSIIIEKKIHLEDNNEASVLFGHHDKNLKRMKDLFGVKIVVRNGILKYEGETGRVKKLTDVINGLLSIIRKSGGLDDTDIDIVMAGVERGTEAIHPDPSIEVFTKGQTIRPKTEGQARYIKAIRDNDLVFCIGPAGTGKTYLAVSLALSTMKSGYLKKIILARPAVEAGERLGFLPGDIQAKVNPYLRPLYDALADMIDAGQVKKYIENDLIEVLPLAFMRGRTLNDSFIILDEAQNCTVKQMKTFLTRFGIRTKVVVTGDITQIDLSSGEKSGLIDVQKRLKGVSGVDFVYLTRKDIVRHRLVRDIVEAYDNQLNRFIIAMLESTGKRLSYL</sequence>
<dbReference type="Gene3D" id="3.40.50.300">
    <property type="entry name" value="P-loop containing nucleotide triphosphate hydrolases"/>
    <property type="match status" value="1"/>
</dbReference>
<protein>
    <recommendedName>
        <fullName evidence="6">PhoH-like protein</fullName>
    </recommendedName>
</protein>
<dbReference type="PANTHER" id="PTHR30473:SF1">
    <property type="entry name" value="PHOH-LIKE PROTEIN"/>
    <property type="match status" value="1"/>
</dbReference>
<dbReference type="InterPro" id="IPR003714">
    <property type="entry name" value="PhoH"/>
</dbReference>
<organism evidence="8 9">
    <name type="scientific">Candidatus Scalindua brodae</name>
    <dbReference type="NCBI Taxonomy" id="237368"/>
    <lineage>
        <taxon>Bacteria</taxon>
        <taxon>Pseudomonadati</taxon>
        <taxon>Planctomycetota</taxon>
        <taxon>Candidatus Brocadiia</taxon>
        <taxon>Candidatus Brocadiales</taxon>
        <taxon>Candidatus Scalinduaceae</taxon>
        <taxon>Candidatus Scalindua</taxon>
    </lineage>
</organism>
<proteinExistence type="inferred from homology"/>
<comment type="similarity">
    <text evidence="2">Belongs to the PhoH family.</text>
</comment>
<dbReference type="EMBL" id="JRYO01000139">
    <property type="protein sequence ID" value="KHE92286.1"/>
    <property type="molecule type" value="Genomic_DNA"/>
</dbReference>
<dbReference type="InterPro" id="IPR027417">
    <property type="entry name" value="P-loop_NTPase"/>
</dbReference>
<evidence type="ECO:0000256" key="6">
    <source>
        <dbReference type="ARBA" id="ARBA00039970"/>
    </source>
</evidence>
<keyword evidence="5" id="KW-0067">ATP-binding</keyword>
<evidence type="ECO:0000256" key="5">
    <source>
        <dbReference type="ARBA" id="ARBA00022840"/>
    </source>
</evidence>
<dbReference type="GO" id="GO:0005829">
    <property type="term" value="C:cytosol"/>
    <property type="evidence" value="ECO:0007669"/>
    <property type="project" value="TreeGrafter"/>
</dbReference>
<feature type="domain" description="PhoH-like protein" evidence="7">
    <location>
        <begin position="115"/>
        <end position="318"/>
    </location>
</feature>
<dbReference type="PATRIC" id="fig|237368.3.peg.2132"/>
<evidence type="ECO:0000256" key="3">
    <source>
        <dbReference type="ARBA" id="ARBA00022490"/>
    </source>
</evidence>
<comment type="subcellular location">
    <subcellularLocation>
        <location evidence="1">Cytoplasm</location>
    </subcellularLocation>
</comment>
<dbReference type="eggNOG" id="COG1702">
    <property type="taxonomic scope" value="Bacteria"/>
</dbReference>
<evidence type="ECO:0000313" key="8">
    <source>
        <dbReference type="EMBL" id="KHE92286.1"/>
    </source>
</evidence>
<evidence type="ECO:0000313" key="9">
    <source>
        <dbReference type="Proteomes" id="UP000030652"/>
    </source>
</evidence>
<keyword evidence="4" id="KW-0547">Nucleotide-binding</keyword>
<reference evidence="8 9" key="1">
    <citation type="submission" date="2014-10" db="EMBL/GenBank/DDBJ databases">
        <title>Draft genome of anammox bacterium scalindua brodae, obtained using differential coverage binning of sequence data from two enrichment reactors.</title>
        <authorList>
            <person name="Speth D.R."/>
            <person name="Russ L."/>
            <person name="Kartal B."/>
            <person name="Op den Camp H.J."/>
            <person name="Dutilh B.E."/>
            <person name="Jetten M.S."/>
        </authorList>
    </citation>
    <scope>NUCLEOTIDE SEQUENCE [LARGE SCALE GENOMIC DNA]</scope>
    <source>
        <strain evidence="8">RU1</strain>
    </source>
</reference>
<dbReference type="Pfam" id="PF02562">
    <property type="entry name" value="PhoH"/>
    <property type="match status" value="1"/>
</dbReference>
<dbReference type="AlphaFoldDB" id="A0A0B0EJS2"/>
<keyword evidence="3" id="KW-0963">Cytoplasm</keyword>
<gene>
    <name evidence="8" type="primary">phoH</name>
    <name evidence="8" type="ORF">SCABRO_01970</name>
</gene>